<proteinExistence type="predicted"/>
<feature type="transmembrane region" description="Helical" evidence="1">
    <location>
        <begin position="6"/>
        <end position="32"/>
    </location>
</feature>
<evidence type="ECO:0000256" key="1">
    <source>
        <dbReference type="SAM" id="Phobius"/>
    </source>
</evidence>
<dbReference type="PANTHER" id="PTHR34492:SF2">
    <property type="entry name" value="G PROTEIN-COUPLED RECEPTOR"/>
    <property type="match status" value="1"/>
</dbReference>
<keyword evidence="1" id="KW-1133">Transmembrane helix</keyword>
<keyword evidence="2" id="KW-1185">Reference proteome</keyword>
<feature type="transmembrane region" description="Helical" evidence="1">
    <location>
        <begin position="109"/>
        <end position="132"/>
    </location>
</feature>
<reference evidence="3" key="1">
    <citation type="submission" date="2022-11" db="UniProtKB">
        <authorList>
            <consortium name="WormBaseParasite"/>
        </authorList>
    </citation>
    <scope>IDENTIFICATION</scope>
</reference>
<accession>A0A914YGD2</accession>
<name>A0A914YGD2_9BILA</name>
<dbReference type="WBParaSite" id="PSU_v2.g18376.t1">
    <property type="protein sequence ID" value="PSU_v2.g18376.t1"/>
    <property type="gene ID" value="PSU_v2.g18376"/>
</dbReference>
<keyword evidence="1" id="KW-0812">Transmembrane</keyword>
<evidence type="ECO:0000313" key="3">
    <source>
        <dbReference type="WBParaSite" id="PSU_v2.g18376.t1"/>
    </source>
</evidence>
<sequence length="206" mass="23912">MFPFSLLFTFYGFYIWNVVLTFYVIISIVAYAELTKFNEELQLIGRDADHSDVICEELMEKFMKHIEYGRMIRTIDNTFEVYTFVMIGTNIPTTIFSLLSFFKVISGEWITFVLVVPGMFFCLVELVGLTAVPAKLHEAIGRVENIIYSNTRIWYPYDERIYQIAYALVTHVRQANLGISLWGFAVVSKPLILTVLIEFSFSKILF</sequence>
<feature type="transmembrane region" description="Helical" evidence="1">
    <location>
        <begin position="81"/>
        <end position="103"/>
    </location>
</feature>
<dbReference type="Proteomes" id="UP000887577">
    <property type="component" value="Unplaced"/>
</dbReference>
<dbReference type="PANTHER" id="PTHR34492">
    <property type="entry name" value="GUSTATORY RECEPTOR FAMILY"/>
    <property type="match status" value="1"/>
</dbReference>
<protein>
    <submittedName>
        <fullName evidence="3">Uncharacterized protein</fullName>
    </submittedName>
</protein>
<keyword evidence="1" id="KW-0472">Membrane</keyword>
<organism evidence="2 3">
    <name type="scientific">Panagrolaimus superbus</name>
    <dbReference type="NCBI Taxonomy" id="310955"/>
    <lineage>
        <taxon>Eukaryota</taxon>
        <taxon>Metazoa</taxon>
        <taxon>Ecdysozoa</taxon>
        <taxon>Nematoda</taxon>
        <taxon>Chromadorea</taxon>
        <taxon>Rhabditida</taxon>
        <taxon>Tylenchina</taxon>
        <taxon>Panagrolaimomorpha</taxon>
        <taxon>Panagrolaimoidea</taxon>
        <taxon>Panagrolaimidae</taxon>
        <taxon>Panagrolaimus</taxon>
    </lineage>
</organism>
<dbReference type="AlphaFoldDB" id="A0A914YGD2"/>
<evidence type="ECO:0000313" key="2">
    <source>
        <dbReference type="Proteomes" id="UP000887577"/>
    </source>
</evidence>